<evidence type="ECO:0000313" key="2">
    <source>
        <dbReference type="EMBL" id="SDH84099.1"/>
    </source>
</evidence>
<evidence type="ECO:0000256" key="1">
    <source>
        <dbReference type="SAM" id="SignalP"/>
    </source>
</evidence>
<proteinExistence type="predicted"/>
<evidence type="ECO:0008006" key="4">
    <source>
        <dbReference type="Google" id="ProtNLM"/>
    </source>
</evidence>
<name>A0A1G8FPS3_9PROT</name>
<keyword evidence="1" id="KW-0732">Signal</keyword>
<dbReference type="NCBIfam" id="NF041384">
    <property type="entry name" value="YHS_seleno_dom"/>
    <property type="match status" value="1"/>
</dbReference>
<accession>A0A1G8FPS3</accession>
<feature type="chain" id="PRO_5011741476" description="YHS domain-containing protein" evidence="1">
    <location>
        <begin position="29"/>
        <end position="158"/>
    </location>
</feature>
<gene>
    <name evidence="2" type="ORF">SAMN05421742_11530</name>
</gene>
<dbReference type="STRING" id="83401.SAMN05421742_11530"/>
<protein>
    <recommendedName>
        <fullName evidence="4">YHS domain-containing protein</fullName>
    </recommendedName>
</protein>
<reference evidence="3" key="1">
    <citation type="submission" date="2016-10" db="EMBL/GenBank/DDBJ databases">
        <authorList>
            <person name="Varghese N."/>
            <person name="Submissions S."/>
        </authorList>
    </citation>
    <scope>NUCLEOTIDE SEQUENCE [LARGE SCALE GENOMIC DNA]</scope>
    <source>
        <strain evidence="3">930I</strain>
    </source>
</reference>
<evidence type="ECO:0000313" key="3">
    <source>
        <dbReference type="Proteomes" id="UP000217076"/>
    </source>
</evidence>
<dbReference type="AlphaFoldDB" id="A0A1G8FPS3"/>
<feature type="signal peptide" evidence="1">
    <location>
        <begin position="1"/>
        <end position="28"/>
    </location>
</feature>
<dbReference type="OrthoDB" id="344729at2"/>
<sequence>MPRVLPVLALLLALLLAGALAVPGPARAGDMPGAGSVNTSQVLEGVAIEGYDPVAYFTDGKPEMGDPAITLEWNGAIWRFATPDHRDLFAAQPEHYAPQYGGFCALAVSKGYTATVDPRAFRIIDGKLYLAYSLRALEQWEKNLPDSTEAGRRNWQGD</sequence>
<organism evidence="2 3">
    <name type="scientific">Roseospirillum parvum</name>
    <dbReference type="NCBI Taxonomy" id="83401"/>
    <lineage>
        <taxon>Bacteria</taxon>
        <taxon>Pseudomonadati</taxon>
        <taxon>Pseudomonadota</taxon>
        <taxon>Alphaproteobacteria</taxon>
        <taxon>Rhodospirillales</taxon>
        <taxon>Rhodospirillaceae</taxon>
        <taxon>Roseospirillum</taxon>
    </lineage>
</organism>
<dbReference type="Proteomes" id="UP000217076">
    <property type="component" value="Unassembled WGS sequence"/>
</dbReference>
<dbReference type="RefSeq" id="WP_092621740.1">
    <property type="nucleotide sequence ID" value="NZ_FNCV01000015.1"/>
</dbReference>
<dbReference type="EMBL" id="FNCV01000015">
    <property type="protein sequence ID" value="SDH84099.1"/>
    <property type="molecule type" value="Genomic_DNA"/>
</dbReference>
<keyword evidence="3" id="KW-1185">Reference proteome</keyword>